<evidence type="ECO:0000259" key="11">
    <source>
        <dbReference type="Pfam" id="PF03958"/>
    </source>
</evidence>
<feature type="transmembrane region" description="Helical" evidence="9">
    <location>
        <begin position="21"/>
        <end position="40"/>
    </location>
</feature>
<dbReference type="Pfam" id="PF00263">
    <property type="entry name" value="Secretin"/>
    <property type="match status" value="1"/>
</dbReference>
<dbReference type="InterPro" id="IPR001775">
    <property type="entry name" value="GspD/PilQ"/>
</dbReference>
<evidence type="ECO:0000259" key="10">
    <source>
        <dbReference type="Pfam" id="PF00263"/>
    </source>
</evidence>
<dbReference type="GO" id="GO:0015627">
    <property type="term" value="C:type II protein secretion system complex"/>
    <property type="evidence" value="ECO:0007669"/>
    <property type="project" value="InterPro"/>
</dbReference>
<evidence type="ECO:0000256" key="1">
    <source>
        <dbReference type="ARBA" id="ARBA00004442"/>
    </source>
</evidence>
<evidence type="ECO:0000256" key="6">
    <source>
        <dbReference type="ARBA" id="ARBA00022927"/>
    </source>
</evidence>
<gene>
    <name evidence="12" type="ORF">METZ01_LOCUS32683</name>
</gene>
<keyword evidence="3" id="KW-0813">Transport</keyword>
<evidence type="ECO:0000313" key="12">
    <source>
        <dbReference type="EMBL" id="SUZ79829.1"/>
    </source>
</evidence>
<keyword evidence="8" id="KW-0998">Cell outer membrane</keyword>
<comment type="subcellular location">
    <subcellularLocation>
        <location evidence="1">Cell outer membrane</location>
    </subcellularLocation>
</comment>
<keyword evidence="9" id="KW-1133">Transmembrane helix</keyword>
<protein>
    <submittedName>
        <fullName evidence="12">Uncharacterized protein</fullName>
    </submittedName>
</protein>
<feature type="domain" description="NolW-like" evidence="11">
    <location>
        <begin position="359"/>
        <end position="476"/>
    </location>
</feature>
<reference evidence="12" key="1">
    <citation type="submission" date="2018-05" db="EMBL/GenBank/DDBJ databases">
        <authorList>
            <person name="Lanie J.A."/>
            <person name="Ng W.-L."/>
            <person name="Kazmierczak K.M."/>
            <person name="Andrzejewski T.M."/>
            <person name="Davidsen T.M."/>
            <person name="Wayne K.J."/>
            <person name="Tettelin H."/>
            <person name="Glass J.I."/>
            <person name="Rusch D."/>
            <person name="Podicherti R."/>
            <person name="Tsui H.-C.T."/>
            <person name="Winkler M.E."/>
        </authorList>
    </citation>
    <scope>NUCLEOTIDE SEQUENCE</scope>
</reference>
<keyword evidence="7 9" id="KW-0472">Membrane</keyword>
<dbReference type="AlphaFoldDB" id="A0A381QMX9"/>
<feature type="non-terminal residue" evidence="12">
    <location>
        <position position="1"/>
    </location>
</feature>
<evidence type="ECO:0000256" key="9">
    <source>
        <dbReference type="SAM" id="Phobius"/>
    </source>
</evidence>
<organism evidence="12">
    <name type="scientific">marine metagenome</name>
    <dbReference type="NCBI Taxonomy" id="408172"/>
    <lineage>
        <taxon>unclassified sequences</taxon>
        <taxon>metagenomes</taxon>
        <taxon>ecological metagenomes</taxon>
    </lineage>
</organism>
<dbReference type="GO" id="GO:0015628">
    <property type="term" value="P:protein secretion by the type II secretion system"/>
    <property type="evidence" value="ECO:0007669"/>
    <property type="project" value="InterPro"/>
</dbReference>
<evidence type="ECO:0000256" key="8">
    <source>
        <dbReference type="ARBA" id="ARBA00023237"/>
    </source>
</evidence>
<dbReference type="PANTHER" id="PTHR30332">
    <property type="entry name" value="PROBABLE GENERAL SECRETION PATHWAY PROTEIN D"/>
    <property type="match status" value="1"/>
</dbReference>
<proteinExistence type="inferred from homology"/>
<dbReference type="EMBL" id="UINC01001403">
    <property type="protein sequence ID" value="SUZ79829.1"/>
    <property type="molecule type" value="Genomic_DNA"/>
</dbReference>
<dbReference type="Gene3D" id="3.55.50.30">
    <property type="match status" value="1"/>
</dbReference>
<dbReference type="InterPro" id="IPR013356">
    <property type="entry name" value="T2SS_GspD"/>
</dbReference>
<keyword evidence="6" id="KW-0653">Protein transport</keyword>
<evidence type="ECO:0000256" key="2">
    <source>
        <dbReference type="ARBA" id="ARBA00006980"/>
    </source>
</evidence>
<dbReference type="InterPro" id="IPR005644">
    <property type="entry name" value="NolW-like"/>
</dbReference>
<dbReference type="Gene3D" id="3.30.1370.120">
    <property type="match status" value="2"/>
</dbReference>
<dbReference type="InterPro" id="IPR004846">
    <property type="entry name" value="T2SS/T3SS_dom"/>
</dbReference>
<keyword evidence="9" id="KW-0812">Transmembrane</keyword>
<keyword evidence="5" id="KW-0732">Signal</keyword>
<dbReference type="PRINTS" id="PR01032">
    <property type="entry name" value="PHAGEIV"/>
</dbReference>
<dbReference type="GO" id="GO:0009279">
    <property type="term" value="C:cell outer membrane"/>
    <property type="evidence" value="ECO:0007669"/>
    <property type="project" value="UniProtKB-SubCell"/>
</dbReference>
<name>A0A381QMX9_9ZZZZ</name>
<evidence type="ECO:0000256" key="7">
    <source>
        <dbReference type="ARBA" id="ARBA00023136"/>
    </source>
</evidence>
<accession>A0A381QMX9</accession>
<keyword evidence="4" id="KW-1134">Transmembrane beta strand</keyword>
<dbReference type="PANTHER" id="PTHR30332:SF24">
    <property type="entry name" value="SECRETIN GSPD-RELATED"/>
    <property type="match status" value="1"/>
</dbReference>
<dbReference type="PRINTS" id="PR00811">
    <property type="entry name" value="BCTERIALGSPD"/>
</dbReference>
<feature type="domain" description="Type II/III secretion system secretin-like" evidence="10">
    <location>
        <begin position="547"/>
        <end position="707"/>
    </location>
</feature>
<dbReference type="InterPro" id="IPR038591">
    <property type="entry name" value="NolW-like_sf"/>
</dbReference>
<evidence type="ECO:0000256" key="3">
    <source>
        <dbReference type="ARBA" id="ARBA00022448"/>
    </source>
</evidence>
<comment type="similarity">
    <text evidence="2">Belongs to the bacterial secretin family. GSP D subfamily.</text>
</comment>
<evidence type="ECO:0000256" key="4">
    <source>
        <dbReference type="ARBA" id="ARBA00022452"/>
    </source>
</evidence>
<dbReference type="InterPro" id="IPR050810">
    <property type="entry name" value="Bact_Secretion_Sys_Channel"/>
</dbReference>
<dbReference type="NCBIfam" id="TIGR02517">
    <property type="entry name" value="type_II_gspD"/>
    <property type="match status" value="1"/>
</dbReference>
<dbReference type="Pfam" id="PF03958">
    <property type="entry name" value="Secretin_N"/>
    <property type="match status" value="1"/>
</dbReference>
<evidence type="ECO:0000256" key="5">
    <source>
        <dbReference type="ARBA" id="ARBA00022729"/>
    </source>
</evidence>
<sequence>VKPPHRSSIDPGKGKEVTSRTLVAGGEIILFAFFTIALPACSVLEAQPSPANQQTSGQAVVSTQQAVANNQAEIATLTGVNGVDQQAIIEEINRDGQRTSYPGFSAEVPAPVVAEEVDIVEFNYEQADLRLVLEELADALDITILIDPSIDNRVSIRTSEERPLQENDIWPLMRLLTRDAGIMLERVGDVYNARRLPSNLPADIVTPDTLGDVTSARIAQVTPLTYVSSEAVIQVIAPMLEPDGAISQLGSSNLLVISGSEFQLQRVNQLLMLIDADPFANQGMHLYQLSNANAIEVATELAEILLLIEGPNPAYQVRGIERINSILVTAPASRGFDDVSRWMQILDADSQQQVEQLFMYRVKHLAALELAETLSTVFEEEDEPVVGLAGVTDGFGRGPQFGVTGEADESQSGASQELASQSGIMPTAFGTNAAVSANLSVKIVADETTNSLLIRSSARDYRQLLTTISQLDVVPLQVMVNAVIAQITLTEDTRFGVDWSRIANDAVLDPISTTTSTNFSPNIGGLMFTKGFLDGSARVEATLEAIAVDNDVRLLARPSLTVSNNQEGEIQIGAEVPVEAGESISAGGLSTTNIQYRPTGIELYITPQINDDGVVNLTIRQVLSSVDSSAAGVNNNPVFNNQEISTTVVVRNGENIVLGGLIQTDNERLNTGVPGLNRLPVVGNLFSYQRDSIERRELFIVLRPEIINLNAEGGVQYSDILDRFELASELLENLNIQ</sequence>